<dbReference type="Pfam" id="PF22893">
    <property type="entry name" value="ULD_2"/>
    <property type="match status" value="1"/>
</dbReference>
<organism evidence="3 4">
    <name type="scientific">Rhodocollybia butyracea</name>
    <dbReference type="NCBI Taxonomy" id="206335"/>
    <lineage>
        <taxon>Eukaryota</taxon>
        <taxon>Fungi</taxon>
        <taxon>Dikarya</taxon>
        <taxon>Basidiomycota</taxon>
        <taxon>Agaricomycotina</taxon>
        <taxon>Agaricomycetes</taxon>
        <taxon>Agaricomycetidae</taxon>
        <taxon>Agaricales</taxon>
        <taxon>Marasmiineae</taxon>
        <taxon>Omphalotaceae</taxon>
        <taxon>Rhodocollybia</taxon>
    </lineage>
</organism>
<dbReference type="EMBL" id="JADNRY010000023">
    <property type="protein sequence ID" value="KAF9072655.1"/>
    <property type="molecule type" value="Genomic_DNA"/>
</dbReference>
<keyword evidence="1" id="KW-1133">Transmembrane helix</keyword>
<proteinExistence type="predicted"/>
<evidence type="ECO:0000259" key="2">
    <source>
        <dbReference type="Pfam" id="PF22893"/>
    </source>
</evidence>
<keyword evidence="1" id="KW-0812">Transmembrane</keyword>
<sequence>MDTIMGNLSATGLLSNCGKHCYYYQDNCTLLDDSKSSYDHHPSISHNVVLLSLALFTAAIPIASTLLNASINALLAVLQSISTRRKNREDAAHLTRHLYHLDHAISATLPAPPSILQQRNELARRLNAVLKRLKKLHVRSVLRSADIKQAIQECIGEIDEHLQLYSVISLIQTEAMVQMLFENQGRFPISVQQDKVFVRDATGREYKVLAEQCWSHKQFMRVLASYFEDTNRDEVLRGFINQEAYELYIKDGTDVTQLERWGEVQAGTRIIMTAVSKCAFNPIKLANTGVHDHDVRHGMTTRR</sequence>
<protein>
    <recommendedName>
        <fullName evidence="2">Ubiquitin-like domain-containing protein</fullName>
    </recommendedName>
</protein>
<keyword evidence="1" id="KW-0472">Membrane</keyword>
<dbReference type="OrthoDB" id="3055922at2759"/>
<feature type="domain" description="Ubiquitin-like" evidence="2">
    <location>
        <begin position="193"/>
        <end position="275"/>
    </location>
</feature>
<feature type="transmembrane region" description="Helical" evidence="1">
    <location>
        <begin position="48"/>
        <end position="78"/>
    </location>
</feature>
<keyword evidence="4" id="KW-1185">Reference proteome</keyword>
<name>A0A9P5Q303_9AGAR</name>
<dbReference type="CDD" id="cd21037">
    <property type="entry name" value="MLKL_NTD"/>
    <property type="match status" value="1"/>
</dbReference>
<accession>A0A9P5Q303</accession>
<evidence type="ECO:0000313" key="3">
    <source>
        <dbReference type="EMBL" id="KAF9072655.1"/>
    </source>
</evidence>
<evidence type="ECO:0000313" key="4">
    <source>
        <dbReference type="Proteomes" id="UP000772434"/>
    </source>
</evidence>
<comment type="caution">
    <text evidence="3">The sequence shown here is derived from an EMBL/GenBank/DDBJ whole genome shotgun (WGS) entry which is preliminary data.</text>
</comment>
<evidence type="ECO:0000256" key="1">
    <source>
        <dbReference type="SAM" id="Phobius"/>
    </source>
</evidence>
<dbReference type="InterPro" id="IPR059179">
    <property type="entry name" value="MLKL-like_MCAfunc"/>
</dbReference>
<reference evidence="3" key="1">
    <citation type="submission" date="2020-11" db="EMBL/GenBank/DDBJ databases">
        <authorList>
            <consortium name="DOE Joint Genome Institute"/>
            <person name="Ahrendt S."/>
            <person name="Riley R."/>
            <person name="Andreopoulos W."/>
            <person name="Labutti K."/>
            <person name="Pangilinan J."/>
            <person name="Ruiz-Duenas F.J."/>
            <person name="Barrasa J.M."/>
            <person name="Sanchez-Garcia M."/>
            <person name="Camarero S."/>
            <person name="Miyauchi S."/>
            <person name="Serrano A."/>
            <person name="Linde D."/>
            <person name="Babiker R."/>
            <person name="Drula E."/>
            <person name="Ayuso-Fernandez I."/>
            <person name="Pacheco R."/>
            <person name="Padilla G."/>
            <person name="Ferreira P."/>
            <person name="Barriuso J."/>
            <person name="Kellner H."/>
            <person name="Castanera R."/>
            <person name="Alfaro M."/>
            <person name="Ramirez L."/>
            <person name="Pisabarro A.G."/>
            <person name="Kuo A."/>
            <person name="Tritt A."/>
            <person name="Lipzen A."/>
            <person name="He G."/>
            <person name="Yan M."/>
            <person name="Ng V."/>
            <person name="Cullen D."/>
            <person name="Martin F."/>
            <person name="Rosso M.-N."/>
            <person name="Henrissat B."/>
            <person name="Hibbett D."/>
            <person name="Martinez A.T."/>
            <person name="Grigoriev I.V."/>
        </authorList>
    </citation>
    <scope>NUCLEOTIDE SEQUENCE</scope>
    <source>
        <strain evidence="3">AH 40177</strain>
    </source>
</reference>
<gene>
    <name evidence="3" type="ORF">BDP27DRAFT_1418003</name>
</gene>
<dbReference type="Proteomes" id="UP000772434">
    <property type="component" value="Unassembled WGS sequence"/>
</dbReference>
<dbReference type="InterPro" id="IPR054464">
    <property type="entry name" value="ULD_fung"/>
</dbReference>
<dbReference type="AlphaFoldDB" id="A0A9P5Q303"/>